<gene>
    <name evidence="2" type="ordered locus">Ahos_1551</name>
</gene>
<dbReference type="Proteomes" id="UP000008458">
    <property type="component" value="Chromosome"/>
</dbReference>
<evidence type="ECO:0000313" key="3">
    <source>
        <dbReference type="Proteomes" id="UP000008458"/>
    </source>
</evidence>
<reference key="2">
    <citation type="journal article" date="2011" name="Extremophiles">
        <title>Genomic analyses of Acidianus hospitalis W1 a host for studying crenarchaeal virus and plasmid life cycles.</title>
        <authorList>
            <person name="You X.Y."/>
            <person name="Liu C."/>
            <person name="Wang S.Y."/>
            <person name="Jiang C.Y."/>
            <person name="Shah S.A."/>
            <person name="Prangishvili D."/>
            <person name="Liu S.J."/>
            <person name="Garrett R.A."/>
        </authorList>
    </citation>
    <scope>NUCLEOTIDE SEQUENCE</scope>
    <source>
        <strain>W1</strain>
    </source>
</reference>
<evidence type="ECO:0000313" key="2">
    <source>
        <dbReference type="EMBL" id="AEE94434.1"/>
    </source>
</evidence>
<dbReference type="AlphaFoldDB" id="F4B5L0"/>
<keyword evidence="3" id="KW-1185">Reference proteome</keyword>
<protein>
    <submittedName>
        <fullName evidence="2">Conserved Acidianus plasmid protein</fullName>
    </submittedName>
</protein>
<dbReference type="GeneID" id="10601051"/>
<feature type="region of interest" description="Disordered" evidence="1">
    <location>
        <begin position="114"/>
        <end position="135"/>
    </location>
</feature>
<dbReference type="EMBL" id="CP002535">
    <property type="protein sequence ID" value="AEE94434.1"/>
    <property type="molecule type" value="Genomic_DNA"/>
</dbReference>
<evidence type="ECO:0000256" key="1">
    <source>
        <dbReference type="SAM" id="MobiDB-lite"/>
    </source>
</evidence>
<name>F4B5L0_ACIHW</name>
<organism evidence="2 3">
    <name type="scientific">Acidianus hospitalis (strain W1)</name>
    <dbReference type="NCBI Taxonomy" id="933801"/>
    <lineage>
        <taxon>Archaea</taxon>
        <taxon>Thermoproteota</taxon>
        <taxon>Thermoprotei</taxon>
        <taxon>Sulfolobales</taxon>
        <taxon>Sulfolobaceae</taxon>
        <taxon>Acidianus</taxon>
    </lineage>
</organism>
<dbReference type="RefSeq" id="WP_013776349.1">
    <property type="nucleotide sequence ID" value="NC_015518.1"/>
</dbReference>
<dbReference type="STRING" id="933801.Ahos_1551"/>
<proteinExistence type="predicted"/>
<reference evidence="2 3" key="1">
    <citation type="journal article" date="2011" name="Extremophiles">
        <title>Genomic analysis of Acidianus hospitalis W1 a host for studying crenarchaeal virus and plasmid life cycles.</title>
        <authorList>
            <person name="You X.Y."/>
            <person name="Liu C."/>
            <person name="Wang S.Y."/>
            <person name="Jiang C.Y."/>
            <person name="Shah S.A."/>
            <person name="Prangishvili D."/>
            <person name="She Q."/>
            <person name="Liu S.J."/>
            <person name="Garrett R.A."/>
        </authorList>
    </citation>
    <scope>NUCLEOTIDE SEQUENCE [LARGE SCALE GENOMIC DNA]</scope>
    <source>
        <strain evidence="2 3">W1</strain>
    </source>
</reference>
<dbReference type="KEGG" id="aho:Ahos_1551"/>
<accession>F4B5L0</accession>
<dbReference type="HOGENOM" id="CLU_1880933_0_0_2"/>
<sequence length="135" mass="15000">MSSKIPIKSKYSWNELNRAKEAITFFEAVIQPSLERDGISTTVIESMKISFMRDVLNIISQKYAQTHAPLDVTEAVKIIDEELPKLLKESSPGLDVNGILNMWSLVKKILSGGETENEQKVGGNNSTTTTTTNKK</sequence>